<keyword evidence="2" id="KW-1185">Reference proteome</keyword>
<dbReference type="OrthoDB" id="3063557at2759"/>
<proteinExistence type="predicted"/>
<gene>
    <name evidence="1" type="ORF">K435DRAFT_859913</name>
</gene>
<name>A0A4S8LZW7_DENBC</name>
<protein>
    <submittedName>
        <fullName evidence="1">Uncharacterized protein</fullName>
    </submittedName>
</protein>
<evidence type="ECO:0000313" key="2">
    <source>
        <dbReference type="Proteomes" id="UP000297245"/>
    </source>
</evidence>
<accession>A0A4S8LZW7</accession>
<sequence>MATFFPQASQFSIQGQTINLVAGDQVTHNQVHSGSSDSIVSPGVLGTQSIFDDYEIIRRGNLRLLEEISKEVVDESDPYYYRRAHRLRFHKCLKFTKSAYRVQVIGQNLPRSIAVVYGGEDAQAAWERDFLFCSTNHHPNIAHLFGLTWSAFSPGLVFYNDLIPVRQLWDNGSAIIQCYIAHRFRKDIYSQSDHRFLSVIDSIIGDRWNATFLQPDTGLFCISPIHSFQDDGNRPSLGWRDPQEPALSPLPVASYDDSYILSHYSKWARGDISPELAFQKDVSFRSSSSHSFDHNPKKPVPLAVITSTAPDKTPTIIGKFKNLQHRVVREEVLHPSSLQNTQNMFKTKDKEMEVTIWMDKWQVGGGFVGQKKEPSSETGLKRWTRVPYDQLWSYSPGRCPHFDYRCLNYCSRLVCIDWNVRDWLSASWLSQAQYLCDTVNGLYKDVLESAALLSQVQFDLWPNNESHHSLLHPDYRKIFLFIAPITITASHSSETSGSNVCWGNGDNNFYYWSFDPDGSHPLSKRVTEALGLPKLTPKAELWLDKFADYQYEATRQFQIFRGYNPSTQEFAQRHGLPLVDVIWPDGKTGPDKDGDMWYDCQETQDKKSNYFNESTLPDQSYQFPSPRKIVEKLFDESMCPECHCWSKFSAKPWLHGFLPDYELNTWQGELIPGYSFSLKDRRSFCWSHCPGGDKVKPDRNGSSRRRRNSF</sequence>
<evidence type="ECO:0000313" key="1">
    <source>
        <dbReference type="EMBL" id="THU95061.1"/>
    </source>
</evidence>
<organism evidence="1 2">
    <name type="scientific">Dendrothele bispora (strain CBS 962.96)</name>
    <dbReference type="NCBI Taxonomy" id="1314807"/>
    <lineage>
        <taxon>Eukaryota</taxon>
        <taxon>Fungi</taxon>
        <taxon>Dikarya</taxon>
        <taxon>Basidiomycota</taxon>
        <taxon>Agaricomycotina</taxon>
        <taxon>Agaricomycetes</taxon>
        <taxon>Agaricomycetidae</taxon>
        <taxon>Agaricales</taxon>
        <taxon>Agaricales incertae sedis</taxon>
        <taxon>Dendrothele</taxon>
    </lineage>
</organism>
<dbReference type="AlphaFoldDB" id="A0A4S8LZW7"/>
<dbReference type="Proteomes" id="UP000297245">
    <property type="component" value="Unassembled WGS sequence"/>
</dbReference>
<dbReference type="EMBL" id="ML179209">
    <property type="protein sequence ID" value="THU95061.1"/>
    <property type="molecule type" value="Genomic_DNA"/>
</dbReference>
<reference evidence="1 2" key="1">
    <citation type="journal article" date="2019" name="Nat. Ecol. Evol.">
        <title>Megaphylogeny resolves global patterns of mushroom evolution.</title>
        <authorList>
            <person name="Varga T."/>
            <person name="Krizsan K."/>
            <person name="Foldi C."/>
            <person name="Dima B."/>
            <person name="Sanchez-Garcia M."/>
            <person name="Sanchez-Ramirez S."/>
            <person name="Szollosi G.J."/>
            <person name="Szarkandi J.G."/>
            <person name="Papp V."/>
            <person name="Albert L."/>
            <person name="Andreopoulos W."/>
            <person name="Angelini C."/>
            <person name="Antonin V."/>
            <person name="Barry K.W."/>
            <person name="Bougher N.L."/>
            <person name="Buchanan P."/>
            <person name="Buyck B."/>
            <person name="Bense V."/>
            <person name="Catcheside P."/>
            <person name="Chovatia M."/>
            <person name="Cooper J."/>
            <person name="Damon W."/>
            <person name="Desjardin D."/>
            <person name="Finy P."/>
            <person name="Geml J."/>
            <person name="Haridas S."/>
            <person name="Hughes K."/>
            <person name="Justo A."/>
            <person name="Karasinski D."/>
            <person name="Kautmanova I."/>
            <person name="Kiss B."/>
            <person name="Kocsube S."/>
            <person name="Kotiranta H."/>
            <person name="LaButti K.M."/>
            <person name="Lechner B.E."/>
            <person name="Liimatainen K."/>
            <person name="Lipzen A."/>
            <person name="Lukacs Z."/>
            <person name="Mihaltcheva S."/>
            <person name="Morgado L.N."/>
            <person name="Niskanen T."/>
            <person name="Noordeloos M.E."/>
            <person name="Ohm R.A."/>
            <person name="Ortiz-Santana B."/>
            <person name="Ovrebo C."/>
            <person name="Racz N."/>
            <person name="Riley R."/>
            <person name="Savchenko A."/>
            <person name="Shiryaev A."/>
            <person name="Soop K."/>
            <person name="Spirin V."/>
            <person name="Szebenyi C."/>
            <person name="Tomsovsky M."/>
            <person name="Tulloss R.E."/>
            <person name="Uehling J."/>
            <person name="Grigoriev I.V."/>
            <person name="Vagvolgyi C."/>
            <person name="Papp T."/>
            <person name="Martin F.M."/>
            <person name="Miettinen O."/>
            <person name="Hibbett D.S."/>
            <person name="Nagy L.G."/>
        </authorList>
    </citation>
    <scope>NUCLEOTIDE SEQUENCE [LARGE SCALE GENOMIC DNA]</scope>
    <source>
        <strain evidence="1 2">CBS 962.96</strain>
    </source>
</reference>